<gene>
    <name evidence="1" type="ORF">EZJ17_00820</name>
</gene>
<evidence type="ECO:0000313" key="2">
    <source>
        <dbReference type="Proteomes" id="UP000326695"/>
    </source>
</evidence>
<proteinExistence type="predicted"/>
<evidence type="ECO:0000313" key="1">
    <source>
        <dbReference type="EMBL" id="QED91327.1"/>
    </source>
</evidence>
<organism evidence="1 2">
    <name type="scientific">Eikenella exigua</name>
    <dbReference type="NCBI Taxonomy" id="2528037"/>
    <lineage>
        <taxon>Bacteria</taxon>
        <taxon>Pseudomonadati</taxon>
        <taxon>Pseudomonadota</taxon>
        <taxon>Betaproteobacteria</taxon>
        <taxon>Neisseriales</taxon>
        <taxon>Neisseriaceae</taxon>
        <taxon>Eikenella</taxon>
    </lineage>
</organism>
<reference evidence="2" key="1">
    <citation type="journal article" date="2019" name="J. Anim. Genet.">
        <title>Description and whole genome sequencing of Eikenella exigua sp. nov., isolated from brain abscess and blood.</title>
        <authorList>
            <person name="Stormo K.A."/>
            <person name="Nygaard R.M."/>
            <person name="Bruvold T.S."/>
            <person name="Dimmen G."/>
            <person name="Lindemann P.C."/>
            <person name="Jordal S."/>
            <person name="Kommedal O."/>
        </authorList>
    </citation>
    <scope>NUCLEOTIDE SEQUENCE [LARGE SCALE GENOMIC DNA]</scope>
    <source>
        <strain evidence="2">PXX</strain>
    </source>
</reference>
<keyword evidence="2" id="KW-1185">Reference proteome</keyword>
<accession>A0AAX1F5F2</accession>
<dbReference type="Proteomes" id="UP000326695">
    <property type="component" value="Chromosome"/>
</dbReference>
<dbReference type="AlphaFoldDB" id="A0AAX1F5F2"/>
<sequence>MGDPFIIDLNQAAKGFPVYFAWHDQMQPEAIAGSLAELAQHIQRIRQHAARSPEAAAQYIADYCNTAASFWREVQQSFAEHEHLAAEIARCATPPDDPDYVFGDIIVSHPGRQSTRLAASLKKHRSLNTAQALALSKSPPFVYCSGIWKHMKNHLAELQAIGVQAEFVPKP</sequence>
<dbReference type="KEGG" id="eex:EZJ17_00820"/>
<dbReference type="RefSeq" id="WP_151085917.1">
    <property type="nucleotide sequence ID" value="NZ_CP038018.1"/>
</dbReference>
<dbReference type="EMBL" id="CP038018">
    <property type="protein sequence ID" value="QED91327.1"/>
    <property type="molecule type" value="Genomic_DNA"/>
</dbReference>
<name>A0AAX1F5F2_9NEIS</name>
<protein>
    <submittedName>
        <fullName evidence="1">Uncharacterized protein</fullName>
    </submittedName>
</protein>